<dbReference type="EMBL" id="CAWUPB010001173">
    <property type="protein sequence ID" value="CAK7348530.1"/>
    <property type="molecule type" value="Genomic_DNA"/>
</dbReference>
<dbReference type="AlphaFoldDB" id="A0AAV1SDC4"/>
<accession>A0AAV1SDC4</accession>
<name>A0AAV1SDC4_9ROSI</name>
<protein>
    <submittedName>
        <fullName evidence="1">Uncharacterized protein</fullName>
    </submittedName>
</protein>
<keyword evidence="2" id="KW-1185">Reference proteome</keyword>
<organism evidence="1 2">
    <name type="scientific">Dovyalis caffra</name>
    <dbReference type="NCBI Taxonomy" id="77055"/>
    <lineage>
        <taxon>Eukaryota</taxon>
        <taxon>Viridiplantae</taxon>
        <taxon>Streptophyta</taxon>
        <taxon>Embryophyta</taxon>
        <taxon>Tracheophyta</taxon>
        <taxon>Spermatophyta</taxon>
        <taxon>Magnoliopsida</taxon>
        <taxon>eudicotyledons</taxon>
        <taxon>Gunneridae</taxon>
        <taxon>Pentapetalae</taxon>
        <taxon>rosids</taxon>
        <taxon>fabids</taxon>
        <taxon>Malpighiales</taxon>
        <taxon>Salicaceae</taxon>
        <taxon>Flacourtieae</taxon>
        <taxon>Dovyalis</taxon>
    </lineage>
</organism>
<evidence type="ECO:0000313" key="1">
    <source>
        <dbReference type="EMBL" id="CAK7348530.1"/>
    </source>
</evidence>
<gene>
    <name evidence="1" type="ORF">DCAF_LOCUS21231</name>
</gene>
<sequence length="151" mass="16998">MSFGESLPPSREVFLGLRGEVNVKNPIDAIDATSRETYDASANGDRRFEEMPSLEALEIFARRPFEASNPLVNVSNVPLLCDPPRPLVVDQSIPLMVMIDHPEMINVQDIGLHHRLDERVNEDEVVSVHILDVEHEQFKEASTRSDLALNQ</sequence>
<proteinExistence type="predicted"/>
<evidence type="ECO:0000313" key="2">
    <source>
        <dbReference type="Proteomes" id="UP001314170"/>
    </source>
</evidence>
<comment type="caution">
    <text evidence="1">The sequence shown here is derived from an EMBL/GenBank/DDBJ whole genome shotgun (WGS) entry which is preliminary data.</text>
</comment>
<reference evidence="1 2" key="1">
    <citation type="submission" date="2024-01" db="EMBL/GenBank/DDBJ databases">
        <authorList>
            <person name="Waweru B."/>
        </authorList>
    </citation>
    <scope>NUCLEOTIDE SEQUENCE [LARGE SCALE GENOMIC DNA]</scope>
</reference>
<dbReference type="Proteomes" id="UP001314170">
    <property type="component" value="Unassembled WGS sequence"/>
</dbReference>